<dbReference type="EMBL" id="JAXUHJ010000004">
    <property type="protein sequence ID" value="MEJ8542264.1"/>
    <property type="molecule type" value="Genomic_DNA"/>
</dbReference>
<dbReference type="SMR" id="A0A9E7UMG2"/>
<evidence type="ECO:0000313" key="2">
    <source>
        <dbReference type="EMBL" id="MEJ8542264.1"/>
    </source>
</evidence>
<accession>A0A9E7UMG2</accession>
<feature type="transmembrane region" description="Helical" evidence="1">
    <location>
        <begin position="6"/>
        <end position="24"/>
    </location>
</feature>
<name>A0A9E7UMG2_METWO</name>
<evidence type="ECO:0000313" key="4">
    <source>
        <dbReference type="Proteomes" id="UP001369247"/>
    </source>
</evidence>
<dbReference type="GeneID" id="75106398"/>
<reference evidence="2 4" key="2">
    <citation type="submission" date="2023-12" db="EMBL/GenBank/DDBJ databases">
        <title>Phenotypic and Genomic Characterization of Methanothermobacter wolfeii Strain BSEL, a CO2-Capturing Archaeon with Minimal Nutrient Requirements.</title>
        <authorList>
            <person name="Ale Enriquez F."/>
            <person name="Ahring B.K."/>
        </authorList>
    </citation>
    <scope>NUCLEOTIDE SEQUENCE [LARGE SCALE GENOMIC DNA]</scope>
    <source>
        <strain evidence="2 4">BSEL-1</strain>
    </source>
</reference>
<reference evidence="3" key="1">
    <citation type="submission" date="2022-09" db="EMBL/GenBank/DDBJ databases">
        <title>Characterization of three MwoI isoschizomers from sequenced genome and metagenomes.</title>
        <authorList>
            <person name="Fomenkov A."/>
            <person name="Xu S.Y."/>
            <person name="Roberts R.J."/>
        </authorList>
    </citation>
    <scope>NUCLEOTIDE SEQUENCE</scope>
    <source>
        <strain evidence="3">DSM 2970</strain>
    </source>
</reference>
<dbReference type="Proteomes" id="UP001369247">
    <property type="component" value="Unassembled WGS sequence"/>
</dbReference>
<dbReference type="KEGG" id="mwo:MWSIV6_0784"/>
<dbReference type="Proteomes" id="UP001065373">
    <property type="component" value="Chromosome"/>
</dbReference>
<keyword evidence="1" id="KW-0472">Membrane</keyword>
<dbReference type="EMBL" id="CP104550">
    <property type="protein sequence ID" value="UXH32465.1"/>
    <property type="molecule type" value="Genomic_DNA"/>
</dbReference>
<keyword evidence="4" id="KW-1185">Reference proteome</keyword>
<gene>
    <name evidence="3" type="ORF">N5910_04060</name>
    <name evidence="2" type="ORF">U2150_01970</name>
</gene>
<dbReference type="GeneID" id="58978432"/>
<keyword evidence="1" id="KW-0812">Transmembrane</keyword>
<dbReference type="RefSeq" id="WP_074358840.1">
    <property type="nucleotide sequence ID" value="NZ_CP104550.1"/>
</dbReference>
<feature type="transmembrane region" description="Helical" evidence="1">
    <location>
        <begin position="62"/>
        <end position="80"/>
    </location>
</feature>
<evidence type="ECO:0000313" key="3">
    <source>
        <dbReference type="EMBL" id="UXH32465.1"/>
    </source>
</evidence>
<proteinExistence type="predicted"/>
<protein>
    <submittedName>
        <fullName evidence="3">Energy-converting hydrogenase A, subunit K</fullName>
    </submittedName>
</protein>
<keyword evidence="1" id="KW-1133">Transmembrane helix</keyword>
<organism evidence="3">
    <name type="scientific">Methanothermobacter wolfeii</name>
    <name type="common">Methanobacterium wolfei</name>
    <dbReference type="NCBI Taxonomy" id="145261"/>
    <lineage>
        <taxon>Archaea</taxon>
        <taxon>Methanobacteriati</taxon>
        <taxon>Methanobacteriota</taxon>
        <taxon>Methanomada group</taxon>
        <taxon>Methanobacteria</taxon>
        <taxon>Methanobacteriales</taxon>
        <taxon>Methanobacteriaceae</taxon>
        <taxon>Methanothermobacter</taxon>
    </lineage>
</organism>
<feature type="transmembrane region" description="Helical" evidence="1">
    <location>
        <begin position="31"/>
        <end position="50"/>
    </location>
</feature>
<sequence length="83" mass="9077">MEKDLTVLTSLVAGGVIIISLLAATMQRIMVAPVTVLAVIFTLLLLFQGREGFSEISEDLERAAFFVVLAMFAASFIILYRPI</sequence>
<dbReference type="AlphaFoldDB" id="A0A9E7UMG2"/>
<evidence type="ECO:0000256" key="1">
    <source>
        <dbReference type="SAM" id="Phobius"/>
    </source>
</evidence>